<name>A0A6L6X105_9ACTN</name>
<evidence type="ECO:0000313" key="2">
    <source>
        <dbReference type="Proteomes" id="UP000483802"/>
    </source>
</evidence>
<evidence type="ECO:0000313" key="1">
    <source>
        <dbReference type="EMBL" id="MVO87463.1"/>
    </source>
</evidence>
<comment type="caution">
    <text evidence="1">The sequence shown here is derived from an EMBL/GenBank/DDBJ whole genome shotgun (WGS) entry which is preliminary data.</text>
</comment>
<accession>A0A6L6X105</accession>
<organism evidence="1 2">
    <name type="scientific">Streptomyces typhae</name>
    <dbReference type="NCBI Taxonomy" id="2681492"/>
    <lineage>
        <taxon>Bacteria</taxon>
        <taxon>Bacillati</taxon>
        <taxon>Actinomycetota</taxon>
        <taxon>Actinomycetes</taxon>
        <taxon>Kitasatosporales</taxon>
        <taxon>Streptomycetaceae</taxon>
        <taxon>Streptomyces</taxon>
    </lineage>
</organism>
<dbReference type="EMBL" id="WPNZ01000012">
    <property type="protein sequence ID" value="MVO87463.1"/>
    <property type="molecule type" value="Genomic_DNA"/>
</dbReference>
<protein>
    <submittedName>
        <fullName evidence="1">Uncharacterized protein</fullName>
    </submittedName>
</protein>
<keyword evidence="2" id="KW-1185">Reference proteome</keyword>
<dbReference type="AlphaFoldDB" id="A0A6L6X105"/>
<proteinExistence type="predicted"/>
<reference evidence="1 2" key="1">
    <citation type="submission" date="2019-11" db="EMBL/GenBank/DDBJ databases">
        <title>Streptomyces typhae sp. nov., a novel endophytic actinomycete isolated from the root of cattail pollen (Typha angustifolia L.).</title>
        <authorList>
            <person name="Peng C."/>
        </authorList>
    </citation>
    <scope>NUCLEOTIDE SEQUENCE [LARGE SCALE GENOMIC DNA]</scope>
    <source>
        <strain evidence="2">p1417</strain>
    </source>
</reference>
<sequence length="113" mass="12610">MSAFRDAPVAPNEPANWLLKNPRFVVETFHDPDLAVHWYGNQVKQHAGHFDGDHAKRPETIEGMLAAALGTIKGNRDVVNGWWGKGGTTFFAIHLIACPNFWRPEHACPLGLR</sequence>
<gene>
    <name evidence="1" type="ORF">GPA10_22530</name>
</gene>
<dbReference type="Proteomes" id="UP000483802">
    <property type="component" value="Unassembled WGS sequence"/>
</dbReference>
<dbReference type="RefSeq" id="WP_157167087.1">
    <property type="nucleotide sequence ID" value="NZ_WPNZ01000012.1"/>
</dbReference>